<protein>
    <recommendedName>
        <fullName evidence="6">Fe2OG dioxygenase domain-containing protein</fullName>
    </recommendedName>
</protein>
<reference evidence="7 8" key="1">
    <citation type="journal article" date="2021" name="Comput. Struct. Biotechnol. J.">
        <title>De novo genome assembly of the potent medicinal plant Rehmannia glutinosa using nanopore technology.</title>
        <authorList>
            <person name="Ma L."/>
            <person name="Dong C."/>
            <person name="Song C."/>
            <person name="Wang X."/>
            <person name="Zheng X."/>
            <person name="Niu Y."/>
            <person name="Chen S."/>
            <person name="Feng W."/>
        </authorList>
    </citation>
    <scope>NUCLEOTIDE SEQUENCE [LARGE SCALE GENOMIC DNA]</scope>
    <source>
        <strain evidence="7">DH-2019</strain>
    </source>
</reference>
<evidence type="ECO:0000256" key="1">
    <source>
        <dbReference type="ARBA" id="ARBA00008056"/>
    </source>
</evidence>
<dbReference type="Pfam" id="PF03171">
    <property type="entry name" value="2OG-FeII_Oxy"/>
    <property type="match status" value="1"/>
</dbReference>
<dbReference type="SUPFAM" id="SSF51197">
    <property type="entry name" value="Clavaminate synthase-like"/>
    <property type="match status" value="1"/>
</dbReference>
<gene>
    <name evidence="7" type="ORF">DH2020_001415</name>
</gene>
<keyword evidence="2 5" id="KW-0479">Metal-binding</keyword>
<evidence type="ECO:0000259" key="6">
    <source>
        <dbReference type="PROSITE" id="PS51471"/>
    </source>
</evidence>
<evidence type="ECO:0000256" key="3">
    <source>
        <dbReference type="ARBA" id="ARBA00023002"/>
    </source>
</evidence>
<evidence type="ECO:0000313" key="7">
    <source>
        <dbReference type="EMBL" id="KAK6164551.1"/>
    </source>
</evidence>
<comment type="caution">
    <text evidence="7">The sequence shown here is derived from an EMBL/GenBank/DDBJ whole genome shotgun (WGS) entry which is preliminary data.</text>
</comment>
<comment type="similarity">
    <text evidence="1 5">Belongs to the iron/ascorbate-dependent oxidoreductase family.</text>
</comment>
<accession>A0ABR0XZQ3</accession>
<evidence type="ECO:0000256" key="4">
    <source>
        <dbReference type="ARBA" id="ARBA00023004"/>
    </source>
</evidence>
<name>A0ABR0XZQ3_REHGL</name>
<dbReference type="Proteomes" id="UP001318860">
    <property type="component" value="Unassembled WGS sequence"/>
</dbReference>
<dbReference type="PANTHER" id="PTHR10209">
    <property type="entry name" value="OXIDOREDUCTASE, 2OG-FE II OXYGENASE FAMILY PROTEIN"/>
    <property type="match status" value="1"/>
</dbReference>
<organism evidence="7 8">
    <name type="scientific">Rehmannia glutinosa</name>
    <name type="common">Chinese foxglove</name>
    <dbReference type="NCBI Taxonomy" id="99300"/>
    <lineage>
        <taxon>Eukaryota</taxon>
        <taxon>Viridiplantae</taxon>
        <taxon>Streptophyta</taxon>
        <taxon>Embryophyta</taxon>
        <taxon>Tracheophyta</taxon>
        <taxon>Spermatophyta</taxon>
        <taxon>Magnoliopsida</taxon>
        <taxon>eudicotyledons</taxon>
        <taxon>Gunneridae</taxon>
        <taxon>Pentapetalae</taxon>
        <taxon>asterids</taxon>
        <taxon>lamiids</taxon>
        <taxon>Lamiales</taxon>
        <taxon>Orobanchaceae</taxon>
        <taxon>Rehmannieae</taxon>
        <taxon>Rehmannia</taxon>
    </lineage>
</organism>
<dbReference type="InterPro" id="IPR027443">
    <property type="entry name" value="IPNS-like_sf"/>
</dbReference>
<evidence type="ECO:0000256" key="5">
    <source>
        <dbReference type="RuleBase" id="RU003682"/>
    </source>
</evidence>
<keyword evidence="8" id="KW-1185">Reference proteome</keyword>
<evidence type="ECO:0000313" key="8">
    <source>
        <dbReference type="Proteomes" id="UP001318860"/>
    </source>
</evidence>
<keyword evidence="3 5" id="KW-0560">Oxidoreductase</keyword>
<dbReference type="InterPro" id="IPR044861">
    <property type="entry name" value="IPNS-like_FE2OG_OXY"/>
</dbReference>
<evidence type="ECO:0000256" key="2">
    <source>
        <dbReference type="ARBA" id="ARBA00022723"/>
    </source>
</evidence>
<dbReference type="PROSITE" id="PS51471">
    <property type="entry name" value="FE2OG_OXY"/>
    <property type="match status" value="1"/>
</dbReference>
<feature type="domain" description="Fe2OG dioxygenase" evidence="6">
    <location>
        <begin position="194"/>
        <end position="293"/>
    </location>
</feature>
<dbReference type="InterPro" id="IPR005123">
    <property type="entry name" value="Oxoglu/Fe-dep_dioxygenase_dom"/>
</dbReference>
<keyword evidence="4 5" id="KW-0408">Iron</keyword>
<sequence>MEIDHGCDYDWEKEVEEFEKTKAGVKGLVDSGITKVPKFFIHTAERLINRGSTRDGLQVQIPVIDFQGIERGAIGGWRLSMRFCNGCYIESTRRFHEQPKEAKMDLYSSDGRRNVRFYTINGNFRKSDVASWRDAFSCTFMDGVVDPEVIPPVCRNEISDYMKYMIDLRDVLSELLSEALGLGRDFLQQIECMKSEYLTCLYYPACPEPDKTSGTVKHSDPTILTVLVQDDCGGLQIHYDNNWVDVPPIPGALIANVGDLLQLITNDKFKSVEHRVLARSTGTRISAACFFYPSSHRMLKPYGPIKELMSEDNPAIYREVSYIEFVTHYQKNVRESHSASALSHFKKGC</sequence>
<proteinExistence type="inferred from homology"/>
<dbReference type="Gene3D" id="2.60.120.330">
    <property type="entry name" value="B-lactam Antibiotic, Isopenicillin N Synthase, Chain"/>
    <property type="match status" value="1"/>
</dbReference>
<dbReference type="EMBL" id="JABTTQ020000001">
    <property type="protein sequence ID" value="KAK6164551.1"/>
    <property type="molecule type" value="Genomic_DNA"/>
</dbReference>
<dbReference type="PANTHER" id="PTHR10209:SF714">
    <property type="entry name" value="1-AMINOCYCLOPROPANE-1-CARBOXYLATE OXIDASE HOMOLOG 11-RELATED"/>
    <property type="match status" value="1"/>
</dbReference>